<feature type="compositionally biased region" description="Low complexity" evidence="4">
    <location>
        <begin position="449"/>
        <end position="462"/>
    </location>
</feature>
<evidence type="ECO:0000256" key="1">
    <source>
        <dbReference type="ARBA" id="ARBA00004442"/>
    </source>
</evidence>
<organism evidence="6 7">
    <name type="scientific">Pedobacter yulinensis</name>
    <dbReference type="NCBI Taxonomy" id="2126353"/>
    <lineage>
        <taxon>Bacteria</taxon>
        <taxon>Pseudomonadati</taxon>
        <taxon>Bacteroidota</taxon>
        <taxon>Sphingobacteriia</taxon>
        <taxon>Sphingobacteriales</taxon>
        <taxon>Sphingobacteriaceae</taxon>
        <taxon>Pedobacter</taxon>
    </lineage>
</organism>
<dbReference type="GO" id="GO:0009279">
    <property type="term" value="C:cell outer membrane"/>
    <property type="evidence" value="ECO:0007669"/>
    <property type="project" value="UniProtKB-SubCell"/>
</dbReference>
<evidence type="ECO:0000256" key="3">
    <source>
        <dbReference type="ARBA" id="ARBA00023237"/>
    </source>
</evidence>
<dbReference type="Gene3D" id="2.170.130.10">
    <property type="entry name" value="TonB-dependent receptor, plug domain"/>
    <property type="match status" value="1"/>
</dbReference>
<dbReference type="InterPro" id="IPR041700">
    <property type="entry name" value="OMP_b-brl_3"/>
</dbReference>
<dbReference type="InterPro" id="IPR037066">
    <property type="entry name" value="Plug_dom_sf"/>
</dbReference>
<keyword evidence="7" id="KW-1185">Reference proteome</keyword>
<proteinExistence type="predicted"/>
<evidence type="ECO:0000313" key="6">
    <source>
        <dbReference type="EMBL" id="PST84846.1"/>
    </source>
</evidence>
<sequence>MKNNFKPAQALCFFGKGLFLFPNKTGGRFLAVFVVFCGLLLSAEKSRAQKTNSVSGKVTDATDGTAVPGATVLIYAKASEQSLASALSDENGVFRLNGMEPGIYRLRVSYVGYAPFLLNDVALNKDEPEKRVGTIKMSPDQNNLAEVTVTAEKPTLEFGADMITYNVGNSVLAEGSTATDILKNVPMVEVDIDGNASISGKRSTRIFIDGKPSDYMSSNIADLLNVLPSDAIEKIEVMTNPPVKYSGDGEGVINIVLKKGFKIGFTGNVGVTAGLQGNMNTNANASYKAKTWSMNGGLAYRENLGRRLGTVFRENFFPDTTFYYDQHNTSRTWSNGGNARVGFDWDITPAQNLRISSNYNMGGGNTRSQNDFGYLNEARVQTRLRNQMNESASNSSNFVASADYSIEDKTSGEKFSAGLNVNTNDNDADRTFERRFAYPANLSPSLQQNSNATANNGINATADYDRPVRDKKDRLELGAQYNFRKNNNDLQVENFDFAGNRYLINPRLTNQFLYRENILAAYASYNFRENGWSVKTGVRSELTNVKFDLSGGDQYNVRPYLSVFPNLSVNRFFRKRYNIGATYSVRINRPRENTLNPQIDNSDSLNITYGNPLLVPAYTHQTDVSFGMFGQKWSFTPRIAYSTARGVIERYRQVRSNGISESTYQNIGMNNNFSLILVGNYRPTKTISTNGHFSLINSDYVSALNQSLNRNGLSLRGSLGFSMQLPFKTAFEGNLNYANNVNAQGRARGSVTSSFAARKVFMKNRLHARIWVSDPFGQRSNEFFNEGLNFRSQSFSESNTNNITFSLGYRFTRVAKQPSIPPPAVK</sequence>
<dbReference type="InterPro" id="IPR008969">
    <property type="entry name" value="CarboxyPept-like_regulatory"/>
</dbReference>
<dbReference type="Pfam" id="PF14905">
    <property type="entry name" value="OMP_b-brl_3"/>
    <property type="match status" value="1"/>
</dbReference>
<dbReference type="Gene3D" id="2.40.170.20">
    <property type="entry name" value="TonB-dependent receptor, beta-barrel domain"/>
    <property type="match status" value="1"/>
</dbReference>
<evidence type="ECO:0000256" key="4">
    <source>
        <dbReference type="SAM" id="MobiDB-lite"/>
    </source>
</evidence>
<dbReference type="InterPro" id="IPR036942">
    <property type="entry name" value="Beta-barrel_TonB_sf"/>
</dbReference>
<dbReference type="AlphaFoldDB" id="A0A2T3HQZ9"/>
<feature type="domain" description="Outer membrane protein beta-barrel" evidence="5">
    <location>
        <begin position="409"/>
        <end position="809"/>
    </location>
</feature>
<dbReference type="Pfam" id="PF13620">
    <property type="entry name" value="CarboxypepD_reg"/>
    <property type="match status" value="1"/>
</dbReference>
<keyword evidence="6" id="KW-0675">Receptor</keyword>
<protein>
    <submittedName>
        <fullName evidence="6">TonB-dependent receptor</fullName>
    </submittedName>
</protein>
<dbReference type="RefSeq" id="WP_107213014.1">
    <property type="nucleotide sequence ID" value="NZ_KZ686268.1"/>
</dbReference>
<gene>
    <name evidence="6" type="ORF">C7T94_01595</name>
</gene>
<evidence type="ECO:0000256" key="2">
    <source>
        <dbReference type="ARBA" id="ARBA00023136"/>
    </source>
</evidence>
<evidence type="ECO:0000313" key="7">
    <source>
        <dbReference type="Proteomes" id="UP000240912"/>
    </source>
</evidence>
<dbReference type="OrthoDB" id="606851at2"/>
<comment type="subcellular location">
    <subcellularLocation>
        <location evidence="1">Cell outer membrane</location>
    </subcellularLocation>
</comment>
<keyword evidence="3" id="KW-0998">Cell outer membrane</keyword>
<dbReference type="Proteomes" id="UP000240912">
    <property type="component" value="Unassembled WGS sequence"/>
</dbReference>
<name>A0A2T3HQZ9_9SPHI</name>
<evidence type="ECO:0000259" key="5">
    <source>
        <dbReference type="Pfam" id="PF14905"/>
    </source>
</evidence>
<reference evidence="6 7" key="1">
    <citation type="submission" date="2018-03" db="EMBL/GenBank/DDBJ databases">
        <authorList>
            <person name="Keele B.F."/>
        </authorList>
    </citation>
    <scope>NUCLEOTIDE SEQUENCE [LARGE SCALE GENOMIC DNA]</scope>
    <source>
        <strain evidence="6 7">YL28-9</strain>
    </source>
</reference>
<dbReference type="SUPFAM" id="SSF56935">
    <property type="entry name" value="Porins"/>
    <property type="match status" value="1"/>
</dbReference>
<dbReference type="SUPFAM" id="SSF49464">
    <property type="entry name" value="Carboxypeptidase regulatory domain-like"/>
    <property type="match status" value="1"/>
</dbReference>
<comment type="caution">
    <text evidence="6">The sequence shown here is derived from an EMBL/GenBank/DDBJ whole genome shotgun (WGS) entry which is preliminary data.</text>
</comment>
<dbReference type="EMBL" id="PYLS01000001">
    <property type="protein sequence ID" value="PST84846.1"/>
    <property type="molecule type" value="Genomic_DNA"/>
</dbReference>
<feature type="region of interest" description="Disordered" evidence="4">
    <location>
        <begin position="443"/>
        <end position="463"/>
    </location>
</feature>
<accession>A0A2T3HQZ9</accession>
<dbReference type="Gene3D" id="2.60.40.1120">
    <property type="entry name" value="Carboxypeptidase-like, regulatory domain"/>
    <property type="match status" value="1"/>
</dbReference>
<keyword evidence="2" id="KW-0472">Membrane</keyword>